<proteinExistence type="predicted"/>
<dbReference type="RefSeq" id="WP_095913799.1">
    <property type="nucleotide sequence ID" value="NZ_CAUUPF010000013.1"/>
</dbReference>
<keyword evidence="1" id="KW-0812">Transmembrane</keyword>
<reference evidence="3" key="1">
    <citation type="submission" date="2017-06" db="EMBL/GenBank/DDBJ databases">
        <title>Capnocytophaga spp. assemblies.</title>
        <authorList>
            <person name="Gulvik C.A."/>
        </authorList>
    </citation>
    <scope>NUCLEOTIDE SEQUENCE [LARGE SCALE GENOMIC DNA]</scope>
    <source>
        <strain evidence="3">H6253</strain>
    </source>
</reference>
<name>A0A250F9G4_9FLAO</name>
<organism evidence="2 3">
    <name type="scientific">Capnocytophaga leadbetteri</name>
    <dbReference type="NCBI Taxonomy" id="327575"/>
    <lineage>
        <taxon>Bacteria</taxon>
        <taxon>Pseudomonadati</taxon>
        <taxon>Bacteroidota</taxon>
        <taxon>Flavobacteriia</taxon>
        <taxon>Flavobacteriales</taxon>
        <taxon>Flavobacteriaceae</taxon>
        <taxon>Capnocytophaga</taxon>
    </lineage>
</organism>
<feature type="transmembrane region" description="Helical" evidence="1">
    <location>
        <begin position="283"/>
        <end position="302"/>
    </location>
</feature>
<keyword evidence="1" id="KW-0472">Membrane</keyword>
<dbReference type="Proteomes" id="UP000217276">
    <property type="component" value="Chromosome"/>
</dbReference>
<dbReference type="KEGG" id="clk:CGC53_05070"/>
<dbReference type="AlphaFoldDB" id="A0A250F9G4"/>
<evidence type="ECO:0000313" key="3">
    <source>
        <dbReference type="Proteomes" id="UP000217276"/>
    </source>
</evidence>
<keyword evidence="3" id="KW-1185">Reference proteome</keyword>
<dbReference type="EMBL" id="CP022384">
    <property type="protein sequence ID" value="ATA81764.1"/>
    <property type="molecule type" value="Genomic_DNA"/>
</dbReference>
<evidence type="ECO:0000313" key="2">
    <source>
        <dbReference type="EMBL" id="ATA81764.1"/>
    </source>
</evidence>
<gene>
    <name evidence="2" type="ORF">CGC53_05070</name>
</gene>
<accession>A0A250F9G4</accession>
<protein>
    <submittedName>
        <fullName evidence="2">Uncharacterized protein</fullName>
    </submittedName>
</protein>
<feature type="transmembrane region" description="Helical" evidence="1">
    <location>
        <begin position="255"/>
        <end position="277"/>
    </location>
</feature>
<evidence type="ECO:0000256" key="1">
    <source>
        <dbReference type="SAM" id="Phobius"/>
    </source>
</evidence>
<keyword evidence="1" id="KW-1133">Transmembrane helix</keyword>
<sequence>MDWEEICKKNNIDSSFLKEFRPSAGLRLLNYGEFLTAKERLASYQLGFNLLPIFIDNEKSLVGIYTNDIFKGKVVVYEDEPYPDFSPNFRNINSFLNAYHQYLRKGEFHYLYCLEYAIEYSPGITEPEPLLLEACWKYIEKDIFASDIQRDVVYRTAIFLTPNDQRERLLPFIQSPFVDEQKNSRIVDIALYALGGQQPYSPAKPLVEALLKKKEYKEHFLRDNLFEGAFKKKTIDDEDDLLSMIVLAVRTDRQAMGCAIVIAALTILYIAAIFLLFPIENALMHLFILFIIAMIAFTIFTIK</sequence>